<comment type="caution">
    <text evidence="2">The sequence shown here is derived from an EMBL/GenBank/DDBJ whole genome shotgun (WGS) entry which is preliminary data.</text>
</comment>
<evidence type="ECO:0000256" key="1">
    <source>
        <dbReference type="SAM" id="MobiDB-lite"/>
    </source>
</evidence>
<dbReference type="EMBL" id="JANPWB010000003">
    <property type="protein sequence ID" value="KAJ1203841.1"/>
    <property type="molecule type" value="Genomic_DNA"/>
</dbReference>
<dbReference type="AlphaFoldDB" id="A0AAV7VSU3"/>
<name>A0AAV7VSU3_PLEWA</name>
<evidence type="ECO:0000313" key="3">
    <source>
        <dbReference type="Proteomes" id="UP001066276"/>
    </source>
</evidence>
<feature type="compositionally biased region" description="Low complexity" evidence="1">
    <location>
        <begin position="33"/>
        <end position="45"/>
    </location>
</feature>
<sequence length="111" mass="11309">MWSANGGAVKASAAGGRGVRGCPARSEGHDAASESCAAGPASGAAGPLEILAGRWPRGIETIGSRGADRLLAGRDKLQILLLSALIISRVPLLALPVAWLEWSGIRTARDV</sequence>
<dbReference type="Proteomes" id="UP001066276">
    <property type="component" value="Chromosome 2_1"/>
</dbReference>
<feature type="region of interest" description="Disordered" evidence="1">
    <location>
        <begin position="1"/>
        <end position="45"/>
    </location>
</feature>
<evidence type="ECO:0000313" key="2">
    <source>
        <dbReference type="EMBL" id="KAJ1203841.1"/>
    </source>
</evidence>
<proteinExistence type="predicted"/>
<gene>
    <name evidence="2" type="ORF">NDU88_007622</name>
</gene>
<keyword evidence="3" id="KW-1185">Reference proteome</keyword>
<accession>A0AAV7VSU3</accession>
<organism evidence="2 3">
    <name type="scientific">Pleurodeles waltl</name>
    <name type="common">Iberian ribbed newt</name>
    <dbReference type="NCBI Taxonomy" id="8319"/>
    <lineage>
        <taxon>Eukaryota</taxon>
        <taxon>Metazoa</taxon>
        <taxon>Chordata</taxon>
        <taxon>Craniata</taxon>
        <taxon>Vertebrata</taxon>
        <taxon>Euteleostomi</taxon>
        <taxon>Amphibia</taxon>
        <taxon>Batrachia</taxon>
        <taxon>Caudata</taxon>
        <taxon>Salamandroidea</taxon>
        <taxon>Salamandridae</taxon>
        <taxon>Pleurodelinae</taxon>
        <taxon>Pleurodeles</taxon>
    </lineage>
</organism>
<reference evidence="2" key="1">
    <citation type="journal article" date="2022" name="bioRxiv">
        <title>Sequencing and chromosome-scale assembly of the giantPleurodeles waltlgenome.</title>
        <authorList>
            <person name="Brown T."/>
            <person name="Elewa A."/>
            <person name="Iarovenko S."/>
            <person name="Subramanian E."/>
            <person name="Araus A.J."/>
            <person name="Petzold A."/>
            <person name="Susuki M."/>
            <person name="Suzuki K.-i.T."/>
            <person name="Hayashi T."/>
            <person name="Toyoda A."/>
            <person name="Oliveira C."/>
            <person name="Osipova E."/>
            <person name="Leigh N.D."/>
            <person name="Simon A."/>
            <person name="Yun M.H."/>
        </authorList>
    </citation>
    <scope>NUCLEOTIDE SEQUENCE</scope>
    <source>
        <strain evidence="2">20211129_DDA</strain>
        <tissue evidence="2">Liver</tissue>
    </source>
</reference>
<protein>
    <submittedName>
        <fullName evidence="2">Uncharacterized protein</fullName>
    </submittedName>
</protein>